<dbReference type="Pfam" id="PF02812">
    <property type="entry name" value="ELFV_dehydrog_N"/>
    <property type="match status" value="1"/>
</dbReference>
<comment type="similarity">
    <text evidence="2 5 9">Belongs to the Glu/Leu/Phe/Val dehydrogenases family.</text>
</comment>
<evidence type="ECO:0000256" key="1">
    <source>
        <dbReference type="ARBA" id="ARBA00003868"/>
    </source>
</evidence>
<dbReference type="SMART" id="SM00839">
    <property type="entry name" value="ELFV_dehydrog"/>
    <property type="match status" value="1"/>
</dbReference>
<accession>A0A423PSA5</accession>
<dbReference type="Gene3D" id="3.40.50.10860">
    <property type="entry name" value="Leucine Dehydrogenase, chain A, domain 1"/>
    <property type="match status" value="1"/>
</dbReference>
<comment type="caution">
    <text evidence="11">The sequence shown here is derived from an EMBL/GenBank/DDBJ whole genome shotgun (WGS) entry which is preliminary data.</text>
</comment>
<dbReference type="PANTHER" id="PTHR11606:SF13">
    <property type="entry name" value="GLUTAMATE DEHYDROGENASE 1, MITOCHONDRIAL"/>
    <property type="match status" value="1"/>
</dbReference>
<feature type="domain" description="Glutamate/phenylalanine/leucine/valine/L-tryptophan dehydrogenase C-terminal" evidence="10">
    <location>
        <begin position="180"/>
        <end position="419"/>
    </location>
</feature>
<evidence type="ECO:0000256" key="3">
    <source>
        <dbReference type="ARBA" id="ARBA00023002"/>
    </source>
</evidence>
<feature type="binding site" evidence="7">
    <location>
        <position position="67"/>
    </location>
    <ligand>
        <name>substrate</name>
    </ligand>
</feature>
<evidence type="ECO:0000256" key="2">
    <source>
        <dbReference type="ARBA" id="ARBA00006382"/>
    </source>
</evidence>
<evidence type="ECO:0000256" key="7">
    <source>
        <dbReference type="PIRSR" id="PIRSR000185-2"/>
    </source>
</evidence>
<evidence type="ECO:0000256" key="9">
    <source>
        <dbReference type="RuleBase" id="RU004417"/>
    </source>
</evidence>
<proteinExistence type="inferred from homology"/>
<dbReference type="InterPro" id="IPR046346">
    <property type="entry name" value="Aminoacid_DH-like_N_sf"/>
</dbReference>
<protein>
    <recommendedName>
        <fullName evidence="5">Glutamate dehydrogenase</fullName>
    </recommendedName>
</protein>
<dbReference type="GO" id="GO:0006538">
    <property type="term" value="P:L-glutamate catabolic process"/>
    <property type="evidence" value="ECO:0007669"/>
    <property type="project" value="TreeGrafter"/>
</dbReference>
<keyword evidence="7" id="KW-0547">Nucleotide-binding</keyword>
<feature type="binding site" evidence="7">
    <location>
        <position position="218"/>
    </location>
    <ligand>
        <name>NAD(+)</name>
        <dbReference type="ChEBI" id="CHEBI:57540"/>
    </ligand>
</feature>
<dbReference type="PRINTS" id="PR00082">
    <property type="entry name" value="GLFDHDRGNASE"/>
</dbReference>
<dbReference type="EMBL" id="AYKH01000009">
    <property type="protein sequence ID" value="ROO28485.1"/>
    <property type="molecule type" value="Genomic_DNA"/>
</dbReference>
<gene>
    <name evidence="11" type="ORF">SAOR_05760</name>
</gene>
<evidence type="ECO:0000313" key="11">
    <source>
        <dbReference type="EMBL" id="ROO28485.1"/>
    </source>
</evidence>
<dbReference type="PROSITE" id="PS00074">
    <property type="entry name" value="GLFV_DEHYDROGENASE"/>
    <property type="match status" value="1"/>
</dbReference>
<dbReference type="InterPro" id="IPR036291">
    <property type="entry name" value="NAD(P)-bd_dom_sf"/>
</dbReference>
<feature type="binding site" evidence="7">
    <location>
        <position position="91"/>
    </location>
    <ligand>
        <name>substrate</name>
    </ligand>
</feature>
<dbReference type="SUPFAM" id="SSF51735">
    <property type="entry name" value="NAD(P)-binding Rossmann-fold domains"/>
    <property type="match status" value="1"/>
</dbReference>
<dbReference type="InterPro" id="IPR014362">
    <property type="entry name" value="Glu_DH"/>
</dbReference>
<comment type="function">
    <text evidence="1">Catalyzes the reversible oxidative deamination of glutamate to alpha-ketoglutarate and ammonia.</text>
</comment>
<keyword evidence="7" id="KW-0520">NAD</keyword>
<dbReference type="InterPro" id="IPR006097">
    <property type="entry name" value="Glu/Leu/Phe/Val/Trp_DH_dimer"/>
</dbReference>
<dbReference type="CDD" id="cd01076">
    <property type="entry name" value="NAD_bind_1_Glu_DH"/>
    <property type="match status" value="1"/>
</dbReference>
<dbReference type="InterPro" id="IPR033524">
    <property type="entry name" value="Glu/Leu/Phe/Val_DH_AS"/>
</dbReference>
<dbReference type="GO" id="GO:0004354">
    <property type="term" value="F:glutamate dehydrogenase (NADP+) activity"/>
    <property type="evidence" value="ECO:0007669"/>
    <property type="project" value="UniProtKB-EC"/>
</dbReference>
<feature type="binding site" evidence="7">
    <location>
        <position position="187"/>
    </location>
    <ligand>
        <name>NAD(+)</name>
        <dbReference type="ChEBI" id="CHEBI:57540"/>
    </ligand>
</feature>
<organism evidence="11 12">
    <name type="scientific">Salinisphaera orenii MK-B5</name>
    <dbReference type="NCBI Taxonomy" id="856730"/>
    <lineage>
        <taxon>Bacteria</taxon>
        <taxon>Pseudomonadati</taxon>
        <taxon>Pseudomonadota</taxon>
        <taxon>Gammaproteobacteria</taxon>
        <taxon>Salinisphaerales</taxon>
        <taxon>Salinisphaeraceae</taxon>
        <taxon>Salinisphaera</taxon>
    </lineage>
</organism>
<evidence type="ECO:0000256" key="5">
    <source>
        <dbReference type="PIRNR" id="PIRNR000185"/>
    </source>
</evidence>
<dbReference type="Gene3D" id="3.40.50.720">
    <property type="entry name" value="NAD(P)-binding Rossmann-like Domain"/>
    <property type="match status" value="1"/>
</dbReference>
<dbReference type="PANTHER" id="PTHR11606">
    <property type="entry name" value="GLUTAMATE DEHYDROGENASE"/>
    <property type="match status" value="1"/>
</dbReference>
<evidence type="ECO:0000259" key="10">
    <source>
        <dbReference type="SMART" id="SM00839"/>
    </source>
</evidence>
<evidence type="ECO:0000256" key="4">
    <source>
        <dbReference type="ARBA" id="ARBA00048584"/>
    </source>
</evidence>
<feature type="active site" description="Proton donor" evidence="6">
    <location>
        <position position="103"/>
    </location>
</feature>
<dbReference type="Pfam" id="PF00208">
    <property type="entry name" value="ELFV_dehydrog"/>
    <property type="match status" value="1"/>
</dbReference>
<dbReference type="InterPro" id="IPR006096">
    <property type="entry name" value="Glu/Leu/Phe/Val/Trp_DH_C"/>
</dbReference>
<sequence>MPSLFDGAGARISAALEHVDISEDTAQRLAQPDTALKVSVPLRRDDGTLTLYPGYRVRYDDTLGPAKGGIRFHPDVGADEVATLAFWMTIKCAVLGLPFGGGKGGVAVDPKGLSPAELERLSRAWVDKVADFIGPNTDIPAPDVNTNPRVMGWMMDQYRIINRGEVREVITGKPVEMGGSAGRATATGDGAFHTLTTMMQRWDRQAEGTTVAVQGFGNAGARFARRCAEAGYTVVAVSDSSGAIHDPNGLDIDAVIAHKEAHRSVASGYSEGDVGGAGRGETLGNDELIELDVDILAPAALENVVTADNADRVRAGTIVEIANGPVASEADATLAANGVAVLPDILANAGGVTVSYFEWVQNRQAWYWDASTVAERLEQRMVDATKRVADRAESLEIDHRTAAYVIALEKLDAAARARGTSSFFRDGG</sequence>
<keyword evidence="12" id="KW-1185">Reference proteome</keyword>
<keyword evidence="3 5" id="KW-0560">Oxidoreductase</keyword>
<dbReference type="AlphaFoldDB" id="A0A423PSA5"/>
<dbReference type="GO" id="GO:0004352">
    <property type="term" value="F:glutamate dehydrogenase (NAD+) activity"/>
    <property type="evidence" value="ECO:0007669"/>
    <property type="project" value="TreeGrafter"/>
</dbReference>
<comment type="catalytic activity">
    <reaction evidence="4">
        <text>L-glutamate + NADP(+) + H2O = 2-oxoglutarate + NH4(+) + NADPH + H(+)</text>
        <dbReference type="Rhea" id="RHEA:11612"/>
        <dbReference type="ChEBI" id="CHEBI:15377"/>
        <dbReference type="ChEBI" id="CHEBI:15378"/>
        <dbReference type="ChEBI" id="CHEBI:16810"/>
        <dbReference type="ChEBI" id="CHEBI:28938"/>
        <dbReference type="ChEBI" id="CHEBI:29985"/>
        <dbReference type="ChEBI" id="CHEBI:57783"/>
        <dbReference type="ChEBI" id="CHEBI:58349"/>
        <dbReference type="EC" id="1.4.1.4"/>
    </reaction>
</comment>
<evidence type="ECO:0000256" key="8">
    <source>
        <dbReference type="PIRSR" id="PIRSR000185-3"/>
    </source>
</evidence>
<dbReference type="InterPro" id="IPR006095">
    <property type="entry name" value="Glu/Leu/Phe/Val/Trp_DH"/>
</dbReference>
<evidence type="ECO:0000256" key="6">
    <source>
        <dbReference type="PIRSR" id="PIRSR000185-1"/>
    </source>
</evidence>
<feature type="binding site" evidence="7">
    <location>
        <position position="355"/>
    </location>
    <ligand>
        <name>substrate</name>
    </ligand>
</feature>
<dbReference type="PIRSF" id="PIRSF000185">
    <property type="entry name" value="Glu_DH"/>
    <property type="match status" value="1"/>
</dbReference>
<name>A0A423PSA5_9GAMM</name>
<dbReference type="SUPFAM" id="SSF53223">
    <property type="entry name" value="Aminoacid dehydrogenase-like, N-terminal domain"/>
    <property type="match status" value="1"/>
</dbReference>
<dbReference type="InterPro" id="IPR033922">
    <property type="entry name" value="NAD_bind_Glu_DH"/>
</dbReference>
<feature type="site" description="Important for catalysis" evidence="8">
    <location>
        <position position="143"/>
    </location>
</feature>
<evidence type="ECO:0000313" key="12">
    <source>
        <dbReference type="Proteomes" id="UP000283993"/>
    </source>
</evidence>
<dbReference type="GO" id="GO:0000166">
    <property type="term" value="F:nucleotide binding"/>
    <property type="evidence" value="ECO:0007669"/>
    <property type="project" value="UniProtKB-KW"/>
</dbReference>
<reference evidence="11 12" key="1">
    <citation type="submission" date="2013-10" db="EMBL/GenBank/DDBJ databases">
        <title>Salinisphaera orenii MK-B5 Genome Sequencing.</title>
        <authorList>
            <person name="Lai Q."/>
            <person name="Li C."/>
            <person name="Shao Z."/>
        </authorList>
    </citation>
    <scope>NUCLEOTIDE SEQUENCE [LARGE SCALE GENOMIC DNA]</scope>
    <source>
        <strain evidence="11 12">MK-B5</strain>
    </source>
</reference>
<dbReference type="RefSeq" id="WP_245965407.1">
    <property type="nucleotide sequence ID" value="NZ_AYKH01000009.1"/>
</dbReference>
<dbReference type="Proteomes" id="UP000283993">
    <property type="component" value="Unassembled WGS sequence"/>
</dbReference>